<dbReference type="InterPro" id="IPR050814">
    <property type="entry name" value="Myo-inositol_Transporter"/>
</dbReference>
<dbReference type="InterPro" id="IPR003663">
    <property type="entry name" value="Sugar/inositol_transpt"/>
</dbReference>
<keyword evidence="12" id="KW-1185">Reference proteome</keyword>
<dbReference type="PANTHER" id="PTHR48020:SF12">
    <property type="entry name" value="PROTON MYO-INOSITOL COTRANSPORTER"/>
    <property type="match status" value="1"/>
</dbReference>
<evidence type="ECO:0000256" key="6">
    <source>
        <dbReference type="ARBA" id="ARBA00022989"/>
    </source>
</evidence>
<feature type="transmembrane region" description="Helical" evidence="9">
    <location>
        <begin position="94"/>
        <end position="113"/>
    </location>
</feature>
<dbReference type="InterPro" id="IPR005828">
    <property type="entry name" value="MFS_sugar_transport-like"/>
</dbReference>
<keyword evidence="5 9" id="KW-0812">Transmembrane</keyword>
<dbReference type="RefSeq" id="WP_258818120.1">
    <property type="nucleotide sequence ID" value="NZ_JANUGW010000014.1"/>
</dbReference>
<dbReference type="InterPro" id="IPR020846">
    <property type="entry name" value="MFS_dom"/>
</dbReference>
<sequence length="474" mass="50529">MIHGHEPTLDDGAQALRPASSITLWLAAAVSALGGLLFGYDWVVIGGAKPFYEAWFRLTEPGQQAWAISCALIGCLAGAMASGVISDRLGRRRGLLIAAFIFAVSSVGTAWAGSIDIFVLWRIVGGTAIGLASGLSPIYIAEIAPAAVRGRMVCLNQIAIVAGILGAQVVNLLIAEPVAAGASLAQIAASWNGTTGWRHMFLAAAVPSVAFLLGCLLIPESPRWFAARGDWDGVTRALHRLGGDDYAAGALHAIRTSLGASRGRSLVDVLKEPRFVRVLGIGIVLAVLQQWCGINVIFNYAQEIFASAGYAVSDTLFNIVITGVVNSVFTLLALDTVERWGRRRLMLLGCAGLAVVYVLLGACYVAGWQGWPLLLLVVMAIACYAMTLAPVTWVALSEIFPNEARGACMAVATTALWTACFLLTYTFPLINKRMGTGPTFWLYAAICALGFVFVLKRLPETRGKSLEEIEDAWR</sequence>
<evidence type="ECO:0000256" key="3">
    <source>
        <dbReference type="ARBA" id="ARBA00022448"/>
    </source>
</evidence>
<feature type="transmembrane region" description="Helical" evidence="9">
    <location>
        <begin position="310"/>
        <end position="333"/>
    </location>
</feature>
<dbReference type="NCBIfam" id="TIGR00879">
    <property type="entry name" value="SP"/>
    <property type="match status" value="1"/>
</dbReference>
<dbReference type="PROSITE" id="PS50850">
    <property type="entry name" value="MFS"/>
    <property type="match status" value="1"/>
</dbReference>
<evidence type="ECO:0000313" key="12">
    <source>
        <dbReference type="Proteomes" id="UP001204151"/>
    </source>
</evidence>
<dbReference type="InterPro" id="IPR005829">
    <property type="entry name" value="Sugar_transporter_CS"/>
</dbReference>
<dbReference type="PRINTS" id="PR00171">
    <property type="entry name" value="SUGRTRNSPORT"/>
</dbReference>
<name>A0ABT1ZV79_9BURK</name>
<dbReference type="PANTHER" id="PTHR48020">
    <property type="entry name" value="PROTON MYO-INOSITOL COTRANSPORTER"/>
    <property type="match status" value="1"/>
</dbReference>
<dbReference type="InterPro" id="IPR047984">
    <property type="entry name" value="XylE-like"/>
</dbReference>
<evidence type="ECO:0000256" key="8">
    <source>
        <dbReference type="RuleBase" id="RU003346"/>
    </source>
</evidence>
<comment type="caution">
    <text evidence="11">The sequence shown here is derived from an EMBL/GenBank/DDBJ whole genome shotgun (WGS) entry which is preliminary data.</text>
</comment>
<dbReference type="Pfam" id="PF00083">
    <property type="entry name" value="Sugar_tr"/>
    <property type="match status" value="1"/>
</dbReference>
<evidence type="ECO:0000313" key="11">
    <source>
        <dbReference type="EMBL" id="MCS0583534.1"/>
    </source>
</evidence>
<comment type="similarity">
    <text evidence="2 8">Belongs to the major facilitator superfamily. Sugar transporter (TC 2.A.1.1) family.</text>
</comment>
<gene>
    <name evidence="11" type="ORF">NX784_18235</name>
</gene>
<dbReference type="SUPFAM" id="SSF103473">
    <property type="entry name" value="MFS general substrate transporter"/>
    <property type="match status" value="1"/>
</dbReference>
<dbReference type="InterPro" id="IPR036259">
    <property type="entry name" value="MFS_trans_sf"/>
</dbReference>
<evidence type="ECO:0000259" key="10">
    <source>
        <dbReference type="PROSITE" id="PS50850"/>
    </source>
</evidence>
<keyword evidence="3 8" id="KW-0813">Transport</keyword>
<dbReference type="PROSITE" id="PS00216">
    <property type="entry name" value="SUGAR_TRANSPORT_1"/>
    <property type="match status" value="2"/>
</dbReference>
<feature type="transmembrane region" description="Helical" evidence="9">
    <location>
        <begin position="119"/>
        <end position="141"/>
    </location>
</feature>
<evidence type="ECO:0000256" key="1">
    <source>
        <dbReference type="ARBA" id="ARBA00004651"/>
    </source>
</evidence>
<feature type="domain" description="Major facilitator superfamily (MFS) profile" evidence="10">
    <location>
        <begin position="27"/>
        <end position="462"/>
    </location>
</feature>
<reference evidence="11 12" key="1">
    <citation type="submission" date="2022-08" db="EMBL/GenBank/DDBJ databases">
        <title>Reclassification of Massilia species as members of the genera Telluria, Duganella, Pseudoduganella, Mokoshia gen. nov. and Zemynaea gen. nov. using orthogonal and non-orthogonal genome-based approaches.</title>
        <authorList>
            <person name="Bowman J.P."/>
        </authorList>
    </citation>
    <scope>NUCLEOTIDE SEQUENCE [LARGE SCALE GENOMIC DNA]</scope>
    <source>
        <strain evidence="11 12">JCM 31316</strain>
    </source>
</reference>
<feature type="transmembrane region" description="Helical" evidence="9">
    <location>
        <begin position="345"/>
        <end position="367"/>
    </location>
</feature>
<dbReference type="Proteomes" id="UP001204151">
    <property type="component" value="Unassembled WGS sequence"/>
</dbReference>
<evidence type="ECO:0000256" key="5">
    <source>
        <dbReference type="ARBA" id="ARBA00022692"/>
    </source>
</evidence>
<feature type="transmembrane region" description="Helical" evidence="9">
    <location>
        <begin position="408"/>
        <end position="428"/>
    </location>
</feature>
<feature type="transmembrane region" description="Helical" evidence="9">
    <location>
        <begin position="153"/>
        <end position="174"/>
    </location>
</feature>
<comment type="subcellular location">
    <subcellularLocation>
        <location evidence="1">Cell membrane</location>
        <topology evidence="1">Multi-pass membrane protein</topology>
    </subcellularLocation>
</comment>
<evidence type="ECO:0000256" key="2">
    <source>
        <dbReference type="ARBA" id="ARBA00010992"/>
    </source>
</evidence>
<feature type="transmembrane region" description="Helical" evidence="9">
    <location>
        <begin position="200"/>
        <end position="218"/>
    </location>
</feature>
<feature type="transmembrane region" description="Helical" evidence="9">
    <location>
        <begin position="440"/>
        <end position="458"/>
    </location>
</feature>
<organism evidence="11 12">
    <name type="scientific">Massilia pinisoli</name>
    <dbReference type="NCBI Taxonomy" id="1772194"/>
    <lineage>
        <taxon>Bacteria</taxon>
        <taxon>Pseudomonadati</taxon>
        <taxon>Pseudomonadota</taxon>
        <taxon>Betaproteobacteria</taxon>
        <taxon>Burkholderiales</taxon>
        <taxon>Oxalobacteraceae</taxon>
        <taxon>Telluria group</taxon>
        <taxon>Massilia</taxon>
    </lineage>
</organism>
<evidence type="ECO:0000256" key="9">
    <source>
        <dbReference type="SAM" id="Phobius"/>
    </source>
</evidence>
<feature type="transmembrane region" description="Helical" evidence="9">
    <location>
        <begin position="24"/>
        <end position="45"/>
    </location>
</feature>
<feature type="transmembrane region" description="Helical" evidence="9">
    <location>
        <begin position="275"/>
        <end position="298"/>
    </location>
</feature>
<accession>A0ABT1ZV79</accession>
<evidence type="ECO:0000256" key="4">
    <source>
        <dbReference type="ARBA" id="ARBA00022475"/>
    </source>
</evidence>
<protein>
    <submittedName>
        <fullName evidence="11">Sugar porter family MFS transporter</fullName>
    </submittedName>
</protein>
<feature type="transmembrane region" description="Helical" evidence="9">
    <location>
        <begin position="65"/>
        <end position="85"/>
    </location>
</feature>
<proteinExistence type="inferred from homology"/>
<keyword evidence="4" id="KW-1003">Cell membrane</keyword>
<dbReference type="Gene3D" id="1.20.1250.20">
    <property type="entry name" value="MFS general substrate transporter like domains"/>
    <property type="match status" value="2"/>
</dbReference>
<evidence type="ECO:0000256" key="7">
    <source>
        <dbReference type="ARBA" id="ARBA00023136"/>
    </source>
</evidence>
<keyword evidence="6 9" id="KW-1133">Transmembrane helix</keyword>
<feature type="transmembrane region" description="Helical" evidence="9">
    <location>
        <begin position="373"/>
        <end position="396"/>
    </location>
</feature>
<keyword evidence="7 9" id="KW-0472">Membrane</keyword>
<dbReference type="EMBL" id="JANUGW010000014">
    <property type="protein sequence ID" value="MCS0583534.1"/>
    <property type="molecule type" value="Genomic_DNA"/>
</dbReference>
<dbReference type="CDD" id="cd17359">
    <property type="entry name" value="MFS_XylE_like"/>
    <property type="match status" value="1"/>
</dbReference>